<evidence type="ECO:0000313" key="5">
    <source>
        <dbReference type="Proteomes" id="UP000594262"/>
    </source>
</evidence>
<reference evidence="4" key="1">
    <citation type="submission" date="2021-01" db="UniProtKB">
        <authorList>
            <consortium name="EnsemblMetazoa"/>
        </authorList>
    </citation>
    <scope>IDENTIFICATION</scope>
</reference>
<dbReference type="InterPro" id="IPR000884">
    <property type="entry name" value="TSP1_rpt"/>
</dbReference>
<protein>
    <submittedName>
        <fullName evidence="4">Uncharacterized protein</fullName>
    </submittedName>
</protein>
<evidence type="ECO:0000313" key="4">
    <source>
        <dbReference type="EnsemblMetazoa" id="CLYHEMP001553.1"/>
    </source>
</evidence>
<dbReference type="PANTHER" id="PTHR22906">
    <property type="entry name" value="PROPERDIN"/>
    <property type="match status" value="1"/>
</dbReference>
<evidence type="ECO:0000256" key="2">
    <source>
        <dbReference type="ARBA" id="ARBA00023157"/>
    </source>
</evidence>
<dbReference type="Pfam" id="PF00090">
    <property type="entry name" value="TSP_1"/>
    <property type="match status" value="1"/>
</dbReference>
<feature type="chain" id="PRO_5029617646" evidence="3">
    <location>
        <begin position="21"/>
        <end position="697"/>
    </location>
</feature>
<sequence>MLLKASFLTVGILFLSGIKAGQDGVYNHVTCAHDHVKMGCFNNQRHIFKDVLATTLQDYPEGYIGQKADWNNFSKHLQTLVCKCKDIAVKKGYKYFAIGNYEICYGAKDAAAFEDFLKKSKGHVSKQCLMGQWYEECKTSDTDLCAGEVESMYIYEMRRAMPTQPTSVNGGYSQWTDWSSCDATCGEGQQVRERTCTNPPPSRGGRDCEQLGASSEIKKCNLKPCGDVVSKNKLFKKIEKIHKSYSFTFEIMPTGTISGWSNIVHAYDKSGNCCGYGQRIPALFMFSKSTRLHITNSVNGNGNHIVNEHIPMGKFTNVTVQQVERSDGSYLYSVYFNERRIASTVNNKPQEFNNVQLYASDKWYNPSKVILRYFNFQSPLPKQFFKPQQGYVRQSIPVIDKSYEVSFKVKPNKQYYGNYKGILSISNTKVKDGVSGFRIPGVFIKDKAVLHIFNDVNGDPNRAVSKSIPYNEMTYVKIKQVLTEFGLYKYTVSLDDHVIYETFNTKPKRFEGNVLLTCDKIHQGADVLIEDFHLATPVVEHDVYEIARNQYIKTIPIIQKAYRFTMEIKPLGVRHGWTNIFHATSNAGNCCGYGSRIPAFFLFSGSTRLHMCNAVNGRGNFYIDRTIPMNKFTKVDLQQVLESGEYRYSIFFNNVEVYTIVNKKPQVFKHVNVYFGDRFYTPSNALIRNFHFENLSA</sequence>
<dbReference type="InterPro" id="IPR052065">
    <property type="entry name" value="Compl_asym_regulator"/>
</dbReference>
<evidence type="ECO:0000256" key="1">
    <source>
        <dbReference type="ARBA" id="ARBA00022737"/>
    </source>
</evidence>
<dbReference type="InterPro" id="IPR036383">
    <property type="entry name" value="TSP1_rpt_sf"/>
</dbReference>
<keyword evidence="5" id="KW-1185">Reference proteome</keyword>
<dbReference type="OrthoDB" id="446173at2759"/>
<keyword evidence="3" id="KW-0732">Signal</keyword>
<accession>A0A7M5V0R7</accession>
<dbReference type="EnsemblMetazoa" id="CLYHEMT001553.1">
    <property type="protein sequence ID" value="CLYHEMP001553.1"/>
    <property type="gene ID" value="CLYHEMG001553"/>
</dbReference>
<evidence type="ECO:0000256" key="3">
    <source>
        <dbReference type="SAM" id="SignalP"/>
    </source>
</evidence>
<dbReference type="SMART" id="SM00209">
    <property type="entry name" value="TSP1"/>
    <property type="match status" value="1"/>
</dbReference>
<organism evidence="4 5">
    <name type="scientific">Clytia hemisphaerica</name>
    <dbReference type="NCBI Taxonomy" id="252671"/>
    <lineage>
        <taxon>Eukaryota</taxon>
        <taxon>Metazoa</taxon>
        <taxon>Cnidaria</taxon>
        <taxon>Hydrozoa</taxon>
        <taxon>Hydroidolina</taxon>
        <taxon>Leptothecata</taxon>
        <taxon>Obeliida</taxon>
        <taxon>Clytiidae</taxon>
        <taxon>Clytia</taxon>
    </lineage>
</organism>
<proteinExistence type="predicted"/>
<dbReference type="Proteomes" id="UP000594262">
    <property type="component" value="Unplaced"/>
</dbReference>
<dbReference type="GeneID" id="136800686"/>
<dbReference type="FunFam" id="2.20.100.10:FF:000001">
    <property type="entry name" value="semaphorin-5A isoform X1"/>
    <property type="match status" value="1"/>
</dbReference>
<dbReference type="AlphaFoldDB" id="A0A7M5V0R7"/>
<dbReference type="SUPFAM" id="SSF82895">
    <property type="entry name" value="TSP-1 type 1 repeat"/>
    <property type="match status" value="1"/>
</dbReference>
<dbReference type="PANTHER" id="PTHR22906:SF21">
    <property type="entry name" value="SEMA DOMAIN-CONTAINING PROTEIN"/>
    <property type="match status" value="1"/>
</dbReference>
<dbReference type="Gene3D" id="2.20.100.10">
    <property type="entry name" value="Thrombospondin type-1 (TSP1) repeat"/>
    <property type="match status" value="1"/>
</dbReference>
<feature type="signal peptide" evidence="3">
    <location>
        <begin position="1"/>
        <end position="20"/>
    </location>
</feature>
<keyword evidence="1" id="KW-0677">Repeat</keyword>
<keyword evidence="2" id="KW-1015">Disulfide bond</keyword>
<name>A0A7M5V0R7_9CNID</name>
<dbReference type="PROSITE" id="PS50092">
    <property type="entry name" value="TSP1"/>
    <property type="match status" value="1"/>
</dbReference>
<dbReference type="RefSeq" id="XP_066913446.1">
    <property type="nucleotide sequence ID" value="XM_067057345.1"/>
</dbReference>